<dbReference type="VEuPathDB" id="VectorBase:GPPI037334"/>
<accession>A0A1B0BQE9</accession>
<dbReference type="Proteomes" id="UP000092460">
    <property type="component" value="Unassembled WGS sequence"/>
</dbReference>
<evidence type="ECO:0000313" key="4">
    <source>
        <dbReference type="Proteomes" id="UP000092460"/>
    </source>
</evidence>
<organism evidence="3 4">
    <name type="scientific">Glossina palpalis gambiensis</name>
    <dbReference type="NCBI Taxonomy" id="67801"/>
    <lineage>
        <taxon>Eukaryota</taxon>
        <taxon>Metazoa</taxon>
        <taxon>Ecdysozoa</taxon>
        <taxon>Arthropoda</taxon>
        <taxon>Hexapoda</taxon>
        <taxon>Insecta</taxon>
        <taxon>Pterygota</taxon>
        <taxon>Neoptera</taxon>
        <taxon>Endopterygota</taxon>
        <taxon>Diptera</taxon>
        <taxon>Brachycera</taxon>
        <taxon>Muscomorpha</taxon>
        <taxon>Hippoboscoidea</taxon>
        <taxon>Glossinidae</taxon>
        <taxon>Glossina</taxon>
    </lineage>
</organism>
<reference evidence="4" key="1">
    <citation type="submission" date="2015-01" db="EMBL/GenBank/DDBJ databases">
        <authorList>
            <person name="Aksoy S."/>
            <person name="Warren W."/>
            <person name="Wilson R.K."/>
        </authorList>
    </citation>
    <scope>NUCLEOTIDE SEQUENCE [LARGE SCALE GENOMIC DNA]</scope>
    <source>
        <strain evidence="4">IAEA</strain>
    </source>
</reference>
<dbReference type="EnsemblMetazoa" id="GPPI037334-RA">
    <property type="protein sequence ID" value="GPPI037334-PA"/>
    <property type="gene ID" value="GPPI037334"/>
</dbReference>
<evidence type="ECO:0000259" key="2">
    <source>
        <dbReference type="PROSITE" id="PS50118"/>
    </source>
</evidence>
<sequence>MKACILSVIAFEIAGNLPSKKSKPSAFMMFVNQWREKSANDLSLNDAIAEVGIVWANMNLNERTPFVQSAIVEKQKLQNKKNHYEFRSPENSILKIAIQHLTIFAILHSWSKILIQYKAD</sequence>
<keyword evidence="4" id="KW-1185">Reference proteome</keyword>
<evidence type="ECO:0000256" key="1">
    <source>
        <dbReference type="PROSITE-ProRule" id="PRU00267"/>
    </source>
</evidence>
<dbReference type="GO" id="GO:0003677">
    <property type="term" value="F:DNA binding"/>
    <property type="evidence" value="ECO:0007669"/>
    <property type="project" value="UniProtKB-UniRule"/>
</dbReference>
<dbReference type="Gene3D" id="1.10.30.10">
    <property type="entry name" value="High mobility group box domain"/>
    <property type="match status" value="1"/>
</dbReference>
<reference evidence="3" key="2">
    <citation type="submission" date="2020-05" db="UniProtKB">
        <authorList>
            <consortium name="EnsemblMetazoa"/>
        </authorList>
    </citation>
    <scope>IDENTIFICATION</scope>
    <source>
        <strain evidence="3">IAEA</strain>
    </source>
</reference>
<dbReference type="AlphaFoldDB" id="A0A1B0BQE9"/>
<dbReference type="Pfam" id="PF09011">
    <property type="entry name" value="HMG_box_2"/>
    <property type="match status" value="1"/>
</dbReference>
<dbReference type="InterPro" id="IPR009071">
    <property type="entry name" value="HMG_box_dom"/>
</dbReference>
<keyword evidence="1" id="KW-0539">Nucleus</keyword>
<name>A0A1B0BQE9_9MUSC</name>
<dbReference type="EMBL" id="JXJN01018562">
    <property type="status" value="NOT_ANNOTATED_CDS"/>
    <property type="molecule type" value="Genomic_DNA"/>
</dbReference>
<protein>
    <recommendedName>
        <fullName evidence="2">HMG box domain-containing protein</fullName>
    </recommendedName>
</protein>
<dbReference type="InterPro" id="IPR036910">
    <property type="entry name" value="HMG_box_dom_sf"/>
</dbReference>
<proteinExistence type="predicted"/>
<feature type="domain" description="HMG box" evidence="2">
    <location>
        <begin position="20"/>
        <end position="85"/>
    </location>
</feature>
<keyword evidence="1" id="KW-0238">DNA-binding</keyword>
<dbReference type="GO" id="GO:0005634">
    <property type="term" value="C:nucleus"/>
    <property type="evidence" value="ECO:0007669"/>
    <property type="project" value="UniProtKB-UniRule"/>
</dbReference>
<dbReference type="SUPFAM" id="SSF47095">
    <property type="entry name" value="HMG-box"/>
    <property type="match status" value="1"/>
</dbReference>
<feature type="DNA-binding region" description="HMG box" evidence="1">
    <location>
        <begin position="20"/>
        <end position="85"/>
    </location>
</feature>
<evidence type="ECO:0000313" key="3">
    <source>
        <dbReference type="EnsemblMetazoa" id="GPPI037334-PA"/>
    </source>
</evidence>
<dbReference type="PROSITE" id="PS50118">
    <property type="entry name" value="HMG_BOX_2"/>
    <property type="match status" value="1"/>
</dbReference>